<dbReference type="RefSeq" id="WP_108383556.1">
    <property type="nucleotide sequence ID" value="NZ_CP028858.1"/>
</dbReference>
<dbReference type="Pfam" id="PF04471">
    <property type="entry name" value="Mrr_cat"/>
    <property type="match status" value="1"/>
</dbReference>
<dbReference type="AlphaFoldDB" id="A0A2R4X343"/>
<dbReference type="GO" id="GO:0004519">
    <property type="term" value="F:endonuclease activity"/>
    <property type="evidence" value="ECO:0007669"/>
    <property type="project" value="InterPro"/>
</dbReference>
<sequence length="575" mass="62800">MGEIIEIADGRRGHPGDTVDAAGIEGARRVLDQYLGEDEEPQYLLTNGQRGLILDDDGDCEEIEPSAGHNTVVILTDVRTLFVVGGADGTDDRVVNVPYVEIVAVRREESFFSERLVLVTPAQRWEVPFKGDLERVEAYLERALSAWSGARTAIESFRERMSDALDRLDASEYDAALDRADAAEAALMQAQSRLESLGPGAMQSLTRLAGEDDVAMLRTRVHLDRGERHHERAQDAIEAGAYHDAHDAMTTARDALQRAADLQPPSLDEPVEDRLATVKRDLADLSRRPLADARSAYEHALELDGMGRAIALEEALEEYRDALSVCWGDRGDQFDGDPEAIRERIIEIVEGIYEAWTNLAWDRLVDGDAYADQGDDDRARTHYDDARTHLDRARAVTRELHPDLDSDLDPWFEAVDDRLESLDAPSTASPDGVPEPSAEVQPLSAGGFDHQLDALDSADLTDLLADVVTRNGWSTTTVAGDDDPYDLIASRDDPFDIRILVCVVGDDGTPTTRDVTRLADAADATSGADVGVLVAPEIPPPVHDRATERGLTVLSAERLATIIEADRTPESGAAA</sequence>
<dbReference type="GO" id="GO:0003677">
    <property type="term" value="F:DNA binding"/>
    <property type="evidence" value="ECO:0007669"/>
    <property type="project" value="InterPro"/>
</dbReference>
<name>A0A2R4X343_9EURY</name>
<dbReference type="InterPro" id="IPR007560">
    <property type="entry name" value="Restrct_endonuc_IV_Mrr"/>
</dbReference>
<accession>A0A2R4X343</accession>
<evidence type="ECO:0000313" key="3">
    <source>
        <dbReference type="EMBL" id="AWB28221.1"/>
    </source>
</evidence>
<dbReference type="GO" id="GO:0009307">
    <property type="term" value="P:DNA restriction-modification system"/>
    <property type="evidence" value="ECO:0007669"/>
    <property type="project" value="InterPro"/>
</dbReference>
<dbReference type="EMBL" id="CP028858">
    <property type="protein sequence ID" value="AWB28221.1"/>
    <property type="molecule type" value="Genomic_DNA"/>
</dbReference>
<proteinExistence type="predicted"/>
<evidence type="ECO:0000313" key="4">
    <source>
        <dbReference type="Proteomes" id="UP000244727"/>
    </source>
</evidence>
<keyword evidence="4" id="KW-1185">Reference proteome</keyword>
<dbReference type="KEGG" id="harc:HARCEL1_11160"/>
<dbReference type="GeneID" id="36513073"/>
<protein>
    <recommendedName>
        <fullName evidence="2">Restriction endonuclease type IV Mrr domain-containing protein</fullName>
    </recommendedName>
</protein>
<reference evidence="3 4" key="1">
    <citation type="submission" date="2018-04" db="EMBL/GenBank/DDBJ databases">
        <title>Halococcoides cellulosivorans gen. nov., sp. nov., an extremely halophilic cellulose-utilizing haloarchaeon from hypersaline lakes.</title>
        <authorList>
            <person name="Sorokin D.Y."/>
            <person name="Toshchakov S.V."/>
            <person name="Samarov N.I."/>
            <person name="Korzhenkov A."/>
            <person name="Kublanov I.V."/>
        </authorList>
    </citation>
    <scope>NUCLEOTIDE SEQUENCE [LARGE SCALE GENOMIC DNA]</scope>
    <source>
        <strain evidence="3 4">HArcel1</strain>
    </source>
</reference>
<evidence type="ECO:0000256" key="1">
    <source>
        <dbReference type="SAM" id="MobiDB-lite"/>
    </source>
</evidence>
<dbReference type="Proteomes" id="UP000244727">
    <property type="component" value="Chromosome"/>
</dbReference>
<evidence type="ECO:0000259" key="2">
    <source>
        <dbReference type="Pfam" id="PF04471"/>
    </source>
</evidence>
<organism evidence="3 4">
    <name type="scientific">Halococcoides cellulosivorans</name>
    <dbReference type="NCBI Taxonomy" id="1679096"/>
    <lineage>
        <taxon>Archaea</taxon>
        <taxon>Methanobacteriati</taxon>
        <taxon>Methanobacteriota</taxon>
        <taxon>Stenosarchaea group</taxon>
        <taxon>Halobacteria</taxon>
        <taxon>Halobacteriales</taxon>
        <taxon>Haloarculaceae</taxon>
        <taxon>Halococcoides</taxon>
    </lineage>
</organism>
<feature type="region of interest" description="Disordered" evidence="1">
    <location>
        <begin position="422"/>
        <end position="444"/>
    </location>
</feature>
<gene>
    <name evidence="3" type="ORF">HARCEL1_11160</name>
</gene>
<feature type="domain" description="Restriction endonuclease type IV Mrr" evidence="2">
    <location>
        <begin position="452"/>
        <end position="562"/>
    </location>
</feature>